<comment type="subcellular location">
    <subcellularLocation>
        <location evidence="2">Membrane</location>
        <topology evidence="2">Multi-pass membrane protein</topology>
    </subcellularLocation>
</comment>
<name>A0A6M4J052_9BACT</name>
<evidence type="ECO:0000256" key="4">
    <source>
        <dbReference type="ARBA" id="ARBA00022553"/>
    </source>
</evidence>
<evidence type="ECO:0000259" key="14">
    <source>
        <dbReference type="PROSITE" id="PS50109"/>
    </source>
</evidence>
<proteinExistence type="predicted"/>
<dbReference type="SMART" id="SM00065">
    <property type="entry name" value="GAF"/>
    <property type="match status" value="1"/>
</dbReference>
<dbReference type="Pfam" id="PF00512">
    <property type="entry name" value="HisKA"/>
    <property type="match status" value="1"/>
</dbReference>
<dbReference type="RefSeq" id="WP_171227267.1">
    <property type="nucleotide sequence ID" value="NZ_CP053085.1"/>
</dbReference>
<dbReference type="InterPro" id="IPR004358">
    <property type="entry name" value="Sig_transdc_His_kin-like_C"/>
</dbReference>
<keyword evidence="8" id="KW-0418">Kinase</keyword>
<dbReference type="Gene3D" id="3.30.450.40">
    <property type="match status" value="1"/>
</dbReference>
<dbReference type="InterPro" id="IPR036097">
    <property type="entry name" value="HisK_dim/P_sf"/>
</dbReference>
<dbReference type="InterPro" id="IPR036890">
    <property type="entry name" value="HATPase_C_sf"/>
</dbReference>
<keyword evidence="9" id="KW-0067">ATP-binding</keyword>
<dbReference type="KEGG" id="ggr:HKW67_21040"/>
<feature type="transmembrane region" description="Helical" evidence="13">
    <location>
        <begin position="77"/>
        <end position="96"/>
    </location>
</feature>
<dbReference type="PRINTS" id="PR00344">
    <property type="entry name" value="BCTRLSENSOR"/>
</dbReference>
<dbReference type="SUPFAM" id="SSF55874">
    <property type="entry name" value="ATPase domain of HSP90 chaperone/DNA topoisomerase II/histidine kinase"/>
    <property type="match status" value="1"/>
</dbReference>
<evidence type="ECO:0000256" key="2">
    <source>
        <dbReference type="ARBA" id="ARBA00004141"/>
    </source>
</evidence>
<dbReference type="InterPro" id="IPR003018">
    <property type="entry name" value="GAF"/>
</dbReference>
<dbReference type="PANTHER" id="PTHR45569">
    <property type="entry name" value="SENSOR PROTEIN KDPD"/>
    <property type="match status" value="1"/>
</dbReference>
<dbReference type="EC" id="2.7.13.3" evidence="3"/>
<reference evidence="15 16" key="1">
    <citation type="submission" date="2020-05" db="EMBL/GenBank/DDBJ databases">
        <title>Complete genome sequence of Gemmatimonas greenlandica TET16.</title>
        <authorList>
            <person name="Zeng Y."/>
        </authorList>
    </citation>
    <scope>NUCLEOTIDE SEQUENCE [LARGE SCALE GENOMIC DNA]</scope>
    <source>
        <strain evidence="15 16">TET16</strain>
    </source>
</reference>
<dbReference type="GO" id="GO:0005524">
    <property type="term" value="F:ATP binding"/>
    <property type="evidence" value="ECO:0007669"/>
    <property type="project" value="UniProtKB-KW"/>
</dbReference>
<comment type="catalytic activity">
    <reaction evidence="1">
        <text>ATP + protein L-histidine = ADP + protein N-phospho-L-histidine.</text>
        <dbReference type="EC" id="2.7.13.3"/>
    </reaction>
</comment>
<evidence type="ECO:0000313" key="16">
    <source>
        <dbReference type="Proteomes" id="UP000500938"/>
    </source>
</evidence>
<keyword evidence="12 13" id="KW-0472">Membrane</keyword>
<protein>
    <recommendedName>
        <fullName evidence="3">histidine kinase</fullName>
        <ecNumber evidence="3">2.7.13.3</ecNumber>
    </recommendedName>
</protein>
<dbReference type="Proteomes" id="UP000500938">
    <property type="component" value="Chromosome"/>
</dbReference>
<dbReference type="Gene3D" id="1.10.287.130">
    <property type="match status" value="1"/>
</dbReference>
<evidence type="ECO:0000313" key="15">
    <source>
        <dbReference type="EMBL" id="QJR37831.1"/>
    </source>
</evidence>
<dbReference type="Gene3D" id="1.20.120.620">
    <property type="entry name" value="Backbone structure of the membrane domain of e. Coli histidine kinase receptor kdpd"/>
    <property type="match status" value="1"/>
</dbReference>
<evidence type="ECO:0000256" key="10">
    <source>
        <dbReference type="ARBA" id="ARBA00022989"/>
    </source>
</evidence>
<evidence type="ECO:0000256" key="8">
    <source>
        <dbReference type="ARBA" id="ARBA00022777"/>
    </source>
</evidence>
<evidence type="ECO:0000256" key="11">
    <source>
        <dbReference type="ARBA" id="ARBA00023012"/>
    </source>
</evidence>
<dbReference type="InterPro" id="IPR025201">
    <property type="entry name" value="KdpD_TM"/>
</dbReference>
<dbReference type="InterPro" id="IPR005467">
    <property type="entry name" value="His_kinase_dom"/>
</dbReference>
<dbReference type="SMART" id="SM00387">
    <property type="entry name" value="HATPase_c"/>
    <property type="match status" value="1"/>
</dbReference>
<dbReference type="GO" id="GO:0000155">
    <property type="term" value="F:phosphorelay sensor kinase activity"/>
    <property type="evidence" value="ECO:0007669"/>
    <property type="project" value="InterPro"/>
</dbReference>
<evidence type="ECO:0000256" key="3">
    <source>
        <dbReference type="ARBA" id="ARBA00012438"/>
    </source>
</evidence>
<dbReference type="InterPro" id="IPR003594">
    <property type="entry name" value="HATPase_dom"/>
</dbReference>
<keyword evidence="10 13" id="KW-1133">Transmembrane helix</keyword>
<dbReference type="CDD" id="cd00082">
    <property type="entry name" value="HisKA"/>
    <property type="match status" value="1"/>
</dbReference>
<dbReference type="InterPro" id="IPR003661">
    <property type="entry name" value="HisK_dim/P_dom"/>
</dbReference>
<sequence>MRLLRWSIALSLLTLGLLPLRPWLDKAHLALAYLLLILVASASAGRRVGLVLSVAAFCCFNFFFLEPLYSFVVAEPLDWLVLVALLITSGVAAHLLSVAQSEARTAWERAAEVDRLAVVGAESLNAGPSEQALAAIAGVIHESLGVDRCRIFAVDESDGALSLVAERGTLSTGVIESDAPEPAGAPAVAALSAALVPSRDLGMPTRAHLLQWVADNGRAAVERSDGTMRVGASLSASRNAARAVDIADGAGIADACGLLLPLRVHEKVVGVVHIERRAPLDLTPSRQRFLRAISFYAALGIERARLVAQAEHTEALRQADKMKDAVLASVSHDLRTPLTTIKALANAIRLEGDDRAAIIEEEADRLNRFVADLLDLSRLDGGATPIAPQITAVEDLLGAALQRVSGAMAHRVIDVQLSSAEPLLLARLDFTQSLRIVVNLLENADKYSPVDQPIHVSAQRIGEVVRVSVCDRGAGVEDIDRERIFEPFHRLGAIPDATSAGLGLSIARRLAEIQGGRLLHEARDGGGSQFVLELPAADIEALADAPASL</sequence>
<evidence type="ECO:0000256" key="12">
    <source>
        <dbReference type="ARBA" id="ARBA00023136"/>
    </source>
</evidence>
<dbReference type="CDD" id="cd00075">
    <property type="entry name" value="HATPase"/>
    <property type="match status" value="1"/>
</dbReference>
<dbReference type="EMBL" id="CP053085">
    <property type="protein sequence ID" value="QJR37831.1"/>
    <property type="molecule type" value="Genomic_DNA"/>
</dbReference>
<dbReference type="SUPFAM" id="SSF47384">
    <property type="entry name" value="Homodimeric domain of signal transducing histidine kinase"/>
    <property type="match status" value="1"/>
</dbReference>
<evidence type="ECO:0000256" key="6">
    <source>
        <dbReference type="ARBA" id="ARBA00022692"/>
    </source>
</evidence>
<dbReference type="SUPFAM" id="SSF55781">
    <property type="entry name" value="GAF domain-like"/>
    <property type="match status" value="1"/>
</dbReference>
<dbReference type="PROSITE" id="PS50109">
    <property type="entry name" value="HIS_KIN"/>
    <property type="match status" value="1"/>
</dbReference>
<feature type="transmembrane region" description="Helical" evidence="13">
    <location>
        <begin position="48"/>
        <end position="65"/>
    </location>
</feature>
<keyword evidence="11" id="KW-0902">Two-component regulatory system</keyword>
<keyword evidence="5" id="KW-0808">Transferase</keyword>
<keyword evidence="4" id="KW-0597">Phosphoprotein</keyword>
<evidence type="ECO:0000256" key="7">
    <source>
        <dbReference type="ARBA" id="ARBA00022741"/>
    </source>
</evidence>
<dbReference type="Pfam" id="PF13492">
    <property type="entry name" value="GAF_3"/>
    <property type="match status" value="1"/>
</dbReference>
<dbReference type="SMART" id="SM00388">
    <property type="entry name" value="HisKA"/>
    <property type="match status" value="1"/>
</dbReference>
<evidence type="ECO:0000256" key="1">
    <source>
        <dbReference type="ARBA" id="ARBA00000085"/>
    </source>
</evidence>
<dbReference type="Pfam" id="PF13493">
    <property type="entry name" value="DUF4118"/>
    <property type="match status" value="1"/>
</dbReference>
<dbReference type="Gene3D" id="3.30.565.10">
    <property type="entry name" value="Histidine kinase-like ATPase, C-terminal domain"/>
    <property type="match status" value="1"/>
</dbReference>
<dbReference type="GO" id="GO:0005886">
    <property type="term" value="C:plasma membrane"/>
    <property type="evidence" value="ECO:0007669"/>
    <property type="project" value="TreeGrafter"/>
</dbReference>
<feature type="domain" description="Histidine kinase" evidence="14">
    <location>
        <begin position="329"/>
        <end position="538"/>
    </location>
</feature>
<dbReference type="PANTHER" id="PTHR45569:SF1">
    <property type="entry name" value="SENSOR PROTEIN KDPD"/>
    <property type="match status" value="1"/>
</dbReference>
<gene>
    <name evidence="15" type="ORF">HKW67_21040</name>
</gene>
<dbReference type="AlphaFoldDB" id="A0A6M4J052"/>
<evidence type="ECO:0000256" key="5">
    <source>
        <dbReference type="ARBA" id="ARBA00022679"/>
    </source>
</evidence>
<accession>A0A6M4J052</accession>
<keyword evidence="6 13" id="KW-0812">Transmembrane</keyword>
<evidence type="ECO:0000256" key="9">
    <source>
        <dbReference type="ARBA" id="ARBA00022840"/>
    </source>
</evidence>
<keyword evidence="7" id="KW-0547">Nucleotide-binding</keyword>
<organism evidence="15 16">
    <name type="scientific">Gemmatimonas groenlandica</name>
    <dbReference type="NCBI Taxonomy" id="2732249"/>
    <lineage>
        <taxon>Bacteria</taxon>
        <taxon>Pseudomonadati</taxon>
        <taxon>Gemmatimonadota</taxon>
        <taxon>Gemmatimonadia</taxon>
        <taxon>Gemmatimonadales</taxon>
        <taxon>Gemmatimonadaceae</taxon>
        <taxon>Gemmatimonas</taxon>
    </lineage>
</organism>
<dbReference type="InterPro" id="IPR029016">
    <property type="entry name" value="GAF-like_dom_sf"/>
</dbReference>
<dbReference type="Pfam" id="PF02518">
    <property type="entry name" value="HATPase_c"/>
    <property type="match status" value="1"/>
</dbReference>
<keyword evidence="16" id="KW-1185">Reference proteome</keyword>
<evidence type="ECO:0000256" key="13">
    <source>
        <dbReference type="SAM" id="Phobius"/>
    </source>
</evidence>
<dbReference type="InterPro" id="IPR038318">
    <property type="entry name" value="KdpD_sf"/>
</dbReference>
<dbReference type="InterPro" id="IPR052023">
    <property type="entry name" value="Histidine_kinase_KdpD"/>
</dbReference>